<dbReference type="EMBL" id="JAHIBW010000023">
    <property type="protein sequence ID" value="KAG7298789.1"/>
    <property type="molecule type" value="Genomic_DNA"/>
</dbReference>
<feature type="region of interest" description="Disordered" evidence="1">
    <location>
        <begin position="31"/>
        <end position="82"/>
    </location>
</feature>
<protein>
    <submittedName>
        <fullName evidence="2">Uncharacterized protein</fullName>
    </submittedName>
</protein>
<dbReference type="Proteomes" id="UP000823941">
    <property type="component" value="Chromosome 23"/>
</dbReference>
<name>A0ABQ7Q226_PLUXY</name>
<accession>A0ABQ7Q226</accession>
<organism evidence="2 3">
    <name type="scientific">Plutella xylostella</name>
    <name type="common">Diamondback moth</name>
    <name type="synonym">Plutella maculipennis</name>
    <dbReference type="NCBI Taxonomy" id="51655"/>
    <lineage>
        <taxon>Eukaryota</taxon>
        <taxon>Metazoa</taxon>
        <taxon>Ecdysozoa</taxon>
        <taxon>Arthropoda</taxon>
        <taxon>Hexapoda</taxon>
        <taxon>Insecta</taxon>
        <taxon>Pterygota</taxon>
        <taxon>Neoptera</taxon>
        <taxon>Endopterygota</taxon>
        <taxon>Lepidoptera</taxon>
        <taxon>Glossata</taxon>
        <taxon>Ditrysia</taxon>
        <taxon>Yponomeutoidea</taxon>
        <taxon>Plutellidae</taxon>
        <taxon>Plutella</taxon>
    </lineage>
</organism>
<comment type="caution">
    <text evidence="2">The sequence shown here is derived from an EMBL/GenBank/DDBJ whole genome shotgun (WGS) entry which is preliminary data.</text>
</comment>
<proteinExistence type="predicted"/>
<evidence type="ECO:0000313" key="2">
    <source>
        <dbReference type="EMBL" id="KAG7298789.1"/>
    </source>
</evidence>
<evidence type="ECO:0000256" key="1">
    <source>
        <dbReference type="SAM" id="MobiDB-lite"/>
    </source>
</evidence>
<reference evidence="2 3" key="1">
    <citation type="submission" date="2021-06" db="EMBL/GenBank/DDBJ databases">
        <title>A haploid diamondback moth (Plutella xylostella L.) genome assembly resolves 31 chromosomes and identifies a diamide resistance mutation.</title>
        <authorList>
            <person name="Ward C.M."/>
            <person name="Perry K.D."/>
            <person name="Baker G."/>
            <person name="Powis K."/>
            <person name="Heckel D.G."/>
            <person name="Baxter S.W."/>
        </authorList>
    </citation>
    <scope>NUCLEOTIDE SEQUENCE [LARGE SCALE GENOMIC DNA]</scope>
    <source>
        <strain evidence="2 3">LV</strain>
        <tissue evidence="2">Single pupa</tissue>
    </source>
</reference>
<evidence type="ECO:0000313" key="3">
    <source>
        <dbReference type="Proteomes" id="UP000823941"/>
    </source>
</evidence>
<keyword evidence="3" id="KW-1185">Reference proteome</keyword>
<gene>
    <name evidence="2" type="ORF">JYU34_017220</name>
</gene>
<sequence>MPTAIRQPYYQHEGILYRGYLKPAGLDRWSEPGAGGCAGGREGRGRRAGRGLTRAAHSAECRPPPPPPRPRPRFPLRAPPRRRDCALTTANQAPLSTIYI</sequence>